<feature type="domain" description="Resolvase HTH" evidence="1">
    <location>
        <begin position="46"/>
        <end position="74"/>
    </location>
</feature>
<dbReference type="GO" id="GO:0000150">
    <property type="term" value="F:DNA strand exchange activity"/>
    <property type="evidence" value="ECO:0007669"/>
    <property type="project" value="InterPro"/>
</dbReference>
<evidence type="ECO:0000313" key="2">
    <source>
        <dbReference type="EMBL" id="AKN39857.1"/>
    </source>
</evidence>
<accession>A0A0H3ZZ01</accession>
<dbReference type="InterPro" id="IPR006120">
    <property type="entry name" value="Resolvase_HTH_dom"/>
</dbReference>
<dbReference type="GO" id="GO:0003677">
    <property type="term" value="F:DNA binding"/>
    <property type="evidence" value="ECO:0007669"/>
    <property type="project" value="InterPro"/>
</dbReference>
<protein>
    <recommendedName>
        <fullName evidence="1">Resolvase HTH domain-containing protein</fullName>
    </recommendedName>
</protein>
<evidence type="ECO:0000259" key="1">
    <source>
        <dbReference type="Pfam" id="PF02796"/>
    </source>
</evidence>
<organism evidence="2">
    <name type="scientific">Vibrio tasmaniensis</name>
    <dbReference type="NCBI Taxonomy" id="212663"/>
    <lineage>
        <taxon>Bacteria</taxon>
        <taxon>Pseudomonadati</taxon>
        <taxon>Pseudomonadota</taxon>
        <taxon>Gammaproteobacteria</taxon>
        <taxon>Vibrionales</taxon>
        <taxon>Vibrionaceae</taxon>
        <taxon>Vibrio</taxon>
    </lineage>
</organism>
<dbReference type="SUPFAM" id="SSF46689">
    <property type="entry name" value="Homeodomain-like"/>
    <property type="match status" value="1"/>
</dbReference>
<dbReference type="Gene3D" id="1.10.10.60">
    <property type="entry name" value="Homeodomain-like"/>
    <property type="match status" value="1"/>
</dbReference>
<reference evidence="2" key="1">
    <citation type="journal article" date="2015" name="MBio">
        <title>Eco-Evolutionary Dynamics of Episomes among Ecologically Cohesive Bacterial Populations.</title>
        <authorList>
            <person name="Xue H."/>
            <person name="Cordero O.X."/>
            <person name="Camas F.M."/>
            <person name="Trimble W."/>
            <person name="Meyer F."/>
            <person name="Guglielmini J."/>
            <person name="Rocha E.P."/>
            <person name="Polz M.F."/>
        </authorList>
    </citation>
    <scope>NUCLEOTIDE SEQUENCE</scope>
    <source>
        <strain evidence="2">FF_59</strain>
    </source>
</reference>
<dbReference type="AlphaFoldDB" id="A0A0H3ZZ01"/>
<proteinExistence type="predicted"/>
<dbReference type="Pfam" id="PF02796">
    <property type="entry name" value="HTH_7"/>
    <property type="match status" value="1"/>
</dbReference>
<dbReference type="InterPro" id="IPR009057">
    <property type="entry name" value="Homeodomain-like_sf"/>
</dbReference>
<name>A0A0H3ZZ01_9VIBR</name>
<dbReference type="EMBL" id="KP795670">
    <property type="protein sequence ID" value="AKN39857.1"/>
    <property type="molecule type" value="Genomic_DNA"/>
</dbReference>
<sequence>MSGFCTLPFSNSHEIAKITHFLLLNPSEGRHLGRFPNKTLHTRTQELADRGMNKHAISKELECSRTTVYKVLGKNISL</sequence>